<dbReference type="InterPro" id="IPR038717">
    <property type="entry name" value="Tc1-like_DDE_dom"/>
</dbReference>
<dbReference type="InterPro" id="IPR036397">
    <property type="entry name" value="RNaseH_sf"/>
</dbReference>
<feature type="domain" description="Tc1-like transposase DDE" evidence="1">
    <location>
        <begin position="12"/>
        <end position="143"/>
    </location>
</feature>
<dbReference type="Proteomes" id="UP000249799">
    <property type="component" value="Chromosome"/>
</dbReference>
<sequence>MVVKALVANLSRVVVIDETALHPYIQRRYGRGPCGERCVFKSRRPGRRNTSIAALGYHGPIAHRHIRGGINREEFEKFLREDLLPKLSAYSFAVFDNLNIHTESWVIELLKSHRCMRLYLRQYSPKFNPIELAFNKLKALIRGMHPQRTAAVRDTFEWAWEQISPDNACAFFRRWPFNSGISSTPASSTRPIIGSIQRRYISPLSASSSRCSGWLR</sequence>
<keyword evidence="3" id="KW-1185">Reference proteome</keyword>
<dbReference type="AlphaFoldDB" id="A0A2Z4FNX5"/>
<evidence type="ECO:0000313" key="2">
    <source>
        <dbReference type="EMBL" id="AWV90582.1"/>
    </source>
</evidence>
<dbReference type="KEGG" id="bsed:DN745_15105"/>
<evidence type="ECO:0000259" key="1">
    <source>
        <dbReference type="Pfam" id="PF13358"/>
    </source>
</evidence>
<accession>A0A2Z4FNX5</accession>
<reference evidence="2 3" key="1">
    <citation type="submission" date="2018-06" db="EMBL/GenBank/DDBJ databases">
        <title>Lujinxingia sediminis gen. nov. sp. nov., a new facultative anaerobic member of the class Deltaproteobacteria, and proposal of Lujinxingaceae fam. nov.</title>
        <authorList>
            <person name="Guo L.-Y."/>
            <person name="Li C.-M."/>
            <person name="Wang S."/>
            <person name="Du Z.-J."/>
        </authorList>
    </citation>
    <scope>NUCLEOTIDE SEQUENCE [LARGE SCALE GENOMIC DNA]</scope>
    <source>
        <strain evidence="2 3">FA350</strain>
    </source>
</reference>
<dbReference type="Pfam" id="PF13358">
    <property type="entry name" value="DDE_3"/>
    <property type="match status" value="1"/>
</dbReference>
<dbReference type="Gene3D" id="3.30.420.10">
    <property type="entry name" value="Ribonuclease H-like superfamily/Ribonuclease H"/>
    <property type="match status" value="1"/>
</dbReference>
<dbReference type="GO" id="GO:0003676">
    <property type="term" value="F:nucleic acid binding"/>
    <property type="evidence" value="ECO:0007669"/>
    <property type="project" value="InterPro"/>
</dbReference>
<dbReference type="PANTHER" id="PTHR46564">
    <property type="entry name" value="TRANSPOSASE"/>
    <property type="match status" value="1"/>
</dbReference>
<proteinExistence type="predicted"/>
<dbReference type="OrthoDB" id="5379828at2"/>
<dbReference type="EMBL" id="CP030032">
    <property type="protein sequence ID" value="AWV90582.1"/>
    <property type="molecule type" value="Genomic_DNA"/>
</dbReference>
<evidence type="ECO:0000313" key="3">
    <source>
        <dbReference type="Proteomes" id="UP000249799"/>
    </source>
</evidence>
<name>A0A2Z4FNX5_9DELT</name>
<organism evidence="2 3">
    <name type="scientific">Bradymonas sediminis</name>
    <dbReference type="NCBI Taxonomy" id="1548548"/>
    <lineage>
        <taxon>Bacteria</taxon>
        <taxon>Deltaproteobacteria</taxon>
        <taxon>Bradymonadales</taxon>
        <taxon>Bradymonadaceae</taxon>
        <taxon>Bradymonas</taxon>
    </lineage>
</organism>
<protein>
    <recommendedName>
        <fullName evidence="1">Tc1-like transposase DDE domain-containing protein</fullName>
    </recommendedName>
</protein>
<dbReference type="PANTHER" id="PTHR46564:SF1">
    <property type="entry name" value="TRANSPOSASE"/>
    <property type="match status" value="1"/>
</dbReference>
<gene>
    <name evidence="2" type="ORF">DN745_15105</name>
</gene>